<protein>
    <submittedName>
        <fullName evidence="2">Uncharacterized protein</fullName>
    </submittedName>
</protein>
<dbReference type="EMBL" id="JAVHJL010000013">
    <property type="protein sequence ID" value="KAK6495269.1"/>
    <property type="molecule type" value="Genomic_DNA"/>
</dbReference>
<feature type="compositionally biased region" description="Pro residues" evidence="1">
    <location>
        <begin position="16"/>
        <end position="39"/>
    </location>
</feature>
<evidence type="ECO:0000313" key="2">
    <source>
        <dbReference type="EMBL" id="KAK6495269.1"/>
    </source>
</evidence>
<keyword evidence="3" id="KW-1185">Reference proteome</keyword>
<dbReference type="AlphaFoldDB" id="A0AAV9VS14"/>
<sequence length="181" mass="20622">MLPFQDYLPLSLLIQTPPPDGYPPQKPGPGEPGFIPPPGCTPKIQDRVAVLREALTIKGNEKQGKNIEAVIRSLEKNEETSEYYQDGRPITLDQYDKTKGPIWLETMDCCSFTRMADALPTGVNKIKYCKFARFVESYFDDSDFVFKVNMEIRLHPFVWLARETNYTLNFSFLARSTSSSP</sequence>
<evidence type="ECO:0000256" key="1">
    <source>
        <dbReference type="SAM" id="MobiDB-lite"/>
    </source>
</evidence>
<dbReference type="Proteomes" id="UP001370758">
    <property type="component" value="Unassembled WGS sequence"/>
</dbReference>
<gene>
    <name evidence="2" type="ORF">TWF481_003297</name>
</gene>
<proteinExistence type="predicted"/>
<evidence type="ECO:0000313" key="3">
    <source>
        <dbReference type="Proteomes" id="UP001370758"/>
    </source>
</evidence>
<feature type="region of interest" description="Disordered" evidence="1">
    <location>
        <begin position="13"/>
        <end position="39"/>
    </location>
</feature>
<accession>A0AAV9VS14</accession>
<reference evidence="2 3" key="1">
    <citation type="submission" date="2023-08" db="EMBL/GenBank/DDBJ databases">
        <authorList>
            <person name="Palmer J.M."/>
        </authorList>
    </citation>
    <scope>NUCLEOTIDE SEQUENCE [LARGE SCALE GENOMIC DNA]</scope>
    <source>
        <strain evidence="2 3">TWF481</strain>
    </source>
</reference>
<name>A0AAV9VS14_9PEZI</name>
<comment type="caution">
    <text evidence="2">The sequence shown here is derived from an EMBL/GenBank/DDBJ whole genome shotgun (WGS) entry which is preliminary data.</text>
</comment>
<organism evidence="2 3">
    <name type="scientific">Arthrobotrys musiformis</name>
    <dbReference type="NCBI Taxonomy" id="47236"/>
    <lineage>
        <taxon>Eukaryota</taxon>
        <taxon>Fungi</taxon>
        <taxon>Dikarya</taxon>
        <taxon>Ascomycota</taxon>
        <taxon>Pezizomycotina</taxon>
        <taxon>Orbiliomycetes</taxon>
        <taxon>Orbiliales</taxon>
        <taxon>Orbiliaceae</taxon>
        <taxon>Arthrobotrys</taxon>
    </lineage>
</organism>